<keyword evidence="2" id="KW-1185">Reference proteome</keyword>
<protein>
    <submittedName>
        <fullName evidence="1">Uncharacterized protein</fullName>
    </submittedName>
</protein>
<dbReference type="STRING" id="34720.A0A195FZ25"/>
<organism evidence="1 2">
    <name type="scientific">Trachymyrmex septentrionalis</name>
    <dbReference type="NCBI Taxonomy" id="34720"/>
    <lineage>
        <taxon>Eukaryota</taxon>
        <taxon>Metazoa</taxon>
        <taxon>Ecdysozoa</taxon>
        <taxon>Arthropoda</taxon>
        <taxon>Hexapoda</taxon>
        <taxon>Insecta</taxon>
        <taxon>Pterygota</taxon>
        <taxon>Neoptera</taxon>
        <taxon>Endopterygota</taxon>
        <taxon>Hymenoptera</taxon>
        <taxon>Apocrita</taxon>
        <taxon>Aculeata</taxon>
        <taxon>Formicoidea</taxon>
        <taxon>Formicidae</taxon>
        <taxon>Myrmicinae</taxon>
        <taxon>Trachymyrmex</taxon>
    </lineage>
</organism>
<name>A0A195FZ25_9HYME</name>
<reference evidence="1 2" key="1">
    <citation type="submission" date="2016-03" db="EMBL/GenBank/DDBJ databases">
        <title>Trachymyrmex septentrionalis WGS genome.</title>
        <authorList>
            <person name="Nygaard S."/>
            <person name="Hu H."/>
            <person name="Boomsma J."/>
            <person name="Zhang G."/>
        </authorList>
    </citation>
    <scope>NUCLEOTIDE SEQUENCE [LARGE SCALE GENOMIC DNA]</scope>
    <source>
        <strain evidence="1">Tsep2-gDNA-1</strain>
        <tissue evidence="1">Whole body</tissue>
    </source>
</reference>
<dbReference type="AlphaFoldDB" id="A0A195FZ25"/>
<gene>
    <name evidence="1" type="ORF">ALC56_00548</name>
</gene>
<dbReference type="Proteomes" id="UP000078541">
    <property type="component" value="Unassembled WGS sequence"/>
</dbReference>
<sequence>IGRKIPGKKHRDIKDKQRFKYLAELELCTNTTSRNVDEQVMPKSLERIIKLKEAMKINELHQYFNTHNFLKKAFEKKNGIQIERDSNTSEIQDLTKYKHKDAVKTLKIKHNNINRKKILESSATLSKTEKRRLKICAKKEKKLGKSFDEFERLQDKIVFDEVVYESPRLEIKSNKINEVRKPKNLLNSLLEGSKESFFYFQSEVIDLKRKTYLKQKKEN</sequence>
<accession>A0A195FZ25</accession>
<evidence type="ECO:0000313" key="1">
    <source>
        <dbReference type="EMBL" id="KYN45074.1"/>
    </source>
</evidence>
<dbReference type="EMBL" id="KQ981200">
    <property type="protein sequence ID" value="KYN45074.1"/>
    <property type="molecule type" value="Genomic_DNA"/>
</dbReference>
<proteinExistence type="predicted"/>
<evidence type="ECO:0000313" key="2">
    <source>
        <dbReference type="Proteomes" id="UP000078541"/>
    </source>
</evidence>
<feature type="non-terminal residue" evidence="1">
    <location>
        <position position="1"/>
    </location>
</feature>